<comment type="caution">
    <text evidence="17">The sequence shown here is derived from an EMBL/GenBank/DDBJ whole genome shotgun (WGS) entry which is preliminary data.</text>
</comment>
<dbReference type="PROSITE" id="PS50173">
    <property type="entry name" value="UMUC"/>
    <property type="match status" value="1"/>
</dbReference>
<dbReference type="HAMAP" id="MF_01113">
    <property type="entry name" value="DNApol_IV"/>
    <property type="match status" value="1"/>
</dbReference>
<dbReference type="PANTHER" id="PTHR11076">
    <property type="entry name" value="DNA REPAIR POLYMERASE UMUC / TRANSFERASE FAMILY MEMBER"/>
    <property type="match status" value="1"/>
</dbReference>
<keyword evidence="6 15" id="KW-0548">Nucleotidyltransferase</keyword>
<dbReference type="InterPro" id="IPR017961">
    <property type="entry name" value="DNA_pol_Y-fam_little_finger"/>
</dbReference>
<dbReference type="Gene3D" id="1.10.150.20">
    <property type="entry name" value="5' to 3' exonuclease, C-terminal subdomain"/>
    <property type="match status" value="1"/>
</dbReference>
<dbReference type="GO" id="GO:0005829">
    <property type="term" value="C:cytosol"/>
    <property type="evidence" value="ECO:0007669"/>
    <property type="project" value="TreeGrafter"/>
</dbReference>
<dbReference type="Pfam" id="PF11799">
    <property type="entry name" value="IMS_C"/>
    <property type="match status" value="1"/>
</dbReference>
<dbReference type="SUPFAM" id="SSF100879">
    <property type="entry name" value="Lesion bypass DNA polymerase (Y-family), little finger domain"/>
    <property type="match status" value="1"/>
</dbReference>
<keyword evidence="13 15" id="KW-0234">DNA repair</keyword>
<keyword evidence="7 15" id="KW-0235">DNA replication</keyword>
<dbReference type="AlphaFoldDB" id="A0A8J3G021"/>
<dbReference type="Pfam" id="PF21999">
    <property type="entry name" value="IMS_HHH_1"/>
    <property type="match status" value="1"/>
</dbReference>
<evidence type="ECO:0000256" key="5">
    <source>
        <dbReference type="ARBA" id="ARBA00022679"/>
    </source>
</evidence>
<comment type="function">
    <text evidence="15">Poorly processive, error-prone DNA polymerase involved in untargeted mutagenesis. Copies undamaged DNA at stalled replication forks, which arise in vivo from mismatched or misaligned primer ends. These misaligned primers can be extended by PolIV. Exhibits no 3'-5' exonuclease (proofreading) activity. May be involved in translesional synthesis, in conjunction with the beta clamp from PolIII.</text>
</comment>
<feature type="domain" description="UmuC" evidence="16">
    <location>
        <begin position="6"/>
        <end position="187"/>
    </location>
</feature>
<evidence type="ECO:0000256" key="6">
    <source>
        <dbReference type="ARBA" id="ARBA00022695"/>
    </source>
</evidence>
<dbReference type="Gene3D" id="3.30.70.270">
    <property type="match status" value="1"/>
</dbReference>
<dbReference type="GO" id="GO:0003684">
    <property type="term" value="F:damaged DNA binding"/>
    <property type="evidence" value="ECO:0007669"/>
    <property type="project" value="InterPro"/>
</dbReference>
<accession>A0A8J3G021</accession>
<dbReference type="GO" id="GO:0003887">
    <property type="term" value="F:DNA-directed DNA polymerase activity"/>
    <property type="evidence" value="ECO:0007669"/>
    <property type="project" value="UniProtKB-UniRule"/>
</dbReference>
<evidence type="ECO:0000256" key="14">
    <source>
        <dbReference type="ARBA" id="ARBA00049244"/>
    </source>
</evidence>
<dbReference type="GO" id="GO:0042276">
    <property type="term" value="P:error-prone translesion synthesis"/>
    <property type="evidence" value="ECO:0007669"/>
    <property type="project" value="TreeGrafter"/>
</dbReference>
<evidence type="ECO:0000256" key="15">
    <source>
        <dbReference type="HAMAP-Rule" id="MF_01113"/>
    </source>
</evidence>
<dbReference type="InterPro" id="IPR050116">
    <property type="entry name" value="DNA_polymerase-Y"/>
</dbReference>
<dbReference type="PANTHER" id="PTHR11076:SF33">
    <property type="entry name" value="DNA POLYMERASE KAPPA"/>
    <property type="match status" value="1"/>
</dbReference>
<dbReference type="Gene3D" id="3.30.1490.100">
    <property type="entry name" value="DNA polymerase, Y-family, little finger domain"/>
    <property type="match status" value="1"/>
</dbReference>
<keyword evidence="3 15" id="KW-0515">Mutator protein</keyword>
<evidence type="ECO:0000259" key="16">
    <source>
        <dbReference type="PROSITE" id="PS50173"/>
    </source>
</evidence>
<feature type="binding site" evidence="15">
    <location>
        <position position="10"/>
    </location>
    <ligand>
        <name>Mg(2+)</name>
        <dbReference type="ChEBI" id="CHEBI:18420"/>
    </ligand>
</feature>
<name>A0A8J3G021_9BURK</name>
<reference evidence="17" key="2">
    <citation type="submission" date="2020-09" db="EMBL/GenBank/DDBJ databases">
        <authorList>
            <person name="Sun Q."/>
            <person name="Kim S."/>
        </authorList>
    </citation>
    <scope>NUCLEOTIDE SEQUENCE</scope>
    <source>
        <strain evidence="17">KCTC 32501</strain>
    </source>
</reference>
<keyword evidence="8 15" id="KW-0479">Metal-binding</keyword>
<evidence type="ECO:0000256" key="1">
    <source>
        <dbReference type="ARBA" id="ARBA00004496"/>
    </source>
</evidence>
<comment type="similarity">
    <text evidence="2 15">Belongs to the DNA polymerase type-Y family.</text>
</comment>
<keyword evidence="5 15" id="KW-0808">Transferase</keyword>
<evidence type="ECO:0000256" key="2">
    <source>
        <dbReference type="ARBA" id="ARBA00010945"/>
    </source>
</evidence>
<dbReference type="InterPro" id="IPR036775">
    <property type="entry name" value="DNA_pol_Y-fam_lit_finger_sf"/>
</dbReference>
<dbReference type="SUPFAM" id="SSF56672">
    <property type="entry name" value="DNA/RNA polymerases"/>
    <property type="match status" value="1"/>
</dbReference>
<dbReference type="RefSeq" id="WP_189491445.1">
    <property type="nucleotide sequence ID" value="NZ_BMZG01000003.1"/>
</dbReference>
<reference evidence="17" key="1">
    <citation type="journal article" date="2014" name="Int. J. Syst. Evol. Microbiol.">
        <title>Complete genome sequence of Corynebacterium casei LMG S-19264T (=DSM 44701T), isolated from a smear-ripened cheese.</title>
        <authorList>
            <consortium name="US DOE Joint Genome Institute (JGI-PGF)"/>
            <person name="Walter F."/>
            <person name="Albersmeier A."/>
            <person name="Kalinowski J."/>
            <person name="Ruckert C."/>
        </authorList>
    </citation>
    <scope>NUCLEOTIDE SEQUENCE</scope>
    <source>
        <strain evidence="17">KCTC 32501</strain>
    </source>
</reference>
<evidence type="ECO:0000256" key="11">
    <source>
        <dbReference type="ARBA" id="ARBA00022932"/>
    </source>
</evidence>
<dbReference type="FunFam" id="1.10.150.20:FF:000019">
    <property type="entry name" value="DNA polymerase IV"/>
    <property type="match status" value="1"/>
</dbReference>
<feature type="active site" evidence="15">
    <location>
        <position position="106"/>
    </location>
</feature>
<evidence type="ECO:0000256" key="13">
    <source>
        <dbReference type="ARBA" id="ARBA00023204"/>
    </source>
</evidence>
<evidence type="ECO:0000256" key="4">
    <source>
        <dbReference type="ARBA" id="ARBA00022490"/>
    </source>
</evidence>
<dbReference type="InterPro" id="IPR043128">
    <property type="entry name" value="Rev_trsase/Diguanyl_cyclase"/>
</dbReference>
<comment type="subunit">
    <text evidence="15">Monomer.</text>
</comment>
<evidence type="ECO:0000256" key="7">
    <source>
        <dbReference type="ARBA" id="ARBA00022705"/>
    </source>
</evidence>
<evidence type="ECO:0000256" key="3">
    <source>
        <dbReference type="ARBA" id="ARBA00022457"/>
    </source>
</evidence>
<sequence>MNPRKIIHLDADCFYAAVEMRDNPDYVGQPIAVGGPADRRGVVATCNYEARAFGVRSAMPTRQALKLCPQLTIIHPDFTRYRAASKQIFGIYRQYTSLVEPLSLDEAYLDVTDSPHHEGSATRIAQEIRQRVREELGLVVSAGVAPNKFLAKIASYWDKPDGLFVIRPHQIDQFIQDLPVERLFGVGPRTAEKMHKLGLQNCADLRARELPFLREQFGKMGVSLYNLSRGIDNRSVNIGGHRKSISVETTFLHDITTYEDCLPHLHALYNDLQQRIERAQSTALIQKSYVKLRLSNFKVKSIEQNTLTANKIQFANQLKALLAKHDQAIRLLGIGVRLKEPSPSRQLTLIS</sequence>
<keyword evidence="11 15" id="KW-0239">DNA-directed DNA polymerase</keyword>
<proteinExistence type="inferred from homology"/>
<dbReference type="InterPro" id="IPR053848">
    <property type="entry name" value="IMS_HHH_1"/>
</dbReference>
<feature type="site" description="Substrate discrimination" evidence="15">
    <location>
        <position position="15"/>
    </location>
</feature>
<evidence type="ECO:0000256" key="12">
    <source>
        <dbReference type="ARBA" id="ARBA00023125"/>
    </source>
</evidence>
<comment type="catalytic activity">
    <reaction evidence="14 15">
        <text>DNA(n) + a 2'-deoxyribonucleoside 5'-triphosphate = DNA(n+1) + diphosphate</text>
        <dbReference type="Rhea" id="RHEA:22508"/>
        <dbReference type="Rhea" id="RHEA-COMP:17339"/>
        <dbReference type="Rhea" id="RHEA-COMP:17340"/>
        <dbReference type="ChEBI" id="CHEBI:33019"/>
        <dbReference type="ChEBI" id="CHEBI:61560"/>
        <dbReference type="ChEBI" id="CHEBI:173112"/>
        <dbReference type="EC" id="2.7.7.7"/>
    </reaction>
</comment>
<dbReference type="InterPro" id="IPR022880">
    <property type="entry name" value="DNApol_IV"/>
</dbReference>
<keyword evidence="10 15" id="KW-0460">Magnesium</keyword>
<keyword evidence="12 15" id="KW-0238">DNA-binding</keyword>
<dbReference type="InterPro" id="IPR001126">
    <property type="entry name" value="UmuC"/>
</dbReference>
<dbReference type="Proteomes" id="UP000614287">
    <property type="component" value="Unassembled WGS sequence"/>
</dbReference>
<dbReference type="EMBL" id="BMZG01000003">
    <property type="protein sequence ID" value="GHA68160.1"/>
    <property type="molecule type" value="Genomic_DNA"/>
</dbReference>
<dbReference type="GO" id="GO:0009432">
    <property type="term" value="P:SOS response"/>
    <property type="evidence" value="ECO:0007669"/>
    <property type="project" value="TreeGrafter"/>
</dbReference>
<dbReference type="CDD" id="cd03586">
    <property type="entry name" value="PolY_Pol_IV_kappa"/>
    <property type="match status" value="1"/>
</dbReference>
<comment type="cofactor">
    <cofactor evidence="15">
        <name>Mg(2+)</name>
        <dbReference type="ChEBI" id="CHEBI:18420"/>
    </cofactor>
    <text evidence="15">Binds 2 magnesium ions per subunit.</text>
</comment>
<dbReference type="NCBIfam" id="NF002677">
    <property type="entry name" value="PRK02406.1"/>
    <property type="match status" value="1"/>
</dbReference>
<evidence type="ECO:0000256" key="9">
    <source>
        <dbReference type="ARBA" id="ARBA00022763"/>
    </source>
</evidence>
<feature type="binding site" evidence="15">
    <location>
        <position position="105"/>
    </location>
    <ligand>
        <name>Mg(2+)</name>
        <dbReference type="ChEBI" id="CHEBI:18420"/>
    </ligand>
</feature>
<evidence type="ECO:0000313" key="17">
    <source>
        <dbReference type="EMBL" id="GHA68160.1"/>
    </source>
</evidence>
<dbReference type="FunFam" id="3.40.1170.60:FF:000001">
    <property type="entry name" value="DNA polymerase IV"/>
    <property type="match status" value="1"/>
</dbReference>
<organism evidence="17 18">
    <name type="scientific">Formosimonas limnophila</name>
    <dbReference type="NCBI Taxonomy" id="1384487"/>
    <lineage>
        <taxon>Bacteria</taxon>
        <taxon>Pseudomonadati</taxon>
        <taxon>Pseudomonadota</taxon>
        <taxon>Betaproteobacteria</taxon>
        <taxon>Burkholderiales</taxon>
        <taxon>Burkholderiaceae</taxon>
        <taxon>Formosimonas</taxon>
    </lineage>
</organism>
<dbReference type="GO" id="GO:0000287">
    <property type="term" value="F:magnesium ion binding"/>
    <property type="evidence" value="ECO:0007669"/>
    <property type="project" value="UniProtKB-UniRule"/>
</dbReference>
<evidence type="ECO:0000313" key="18">
    <source>
        <dbReference type="Proteomes" id="UP000614287"/>
    </source>
</evidence>
<dbReference type="EC" id="2.7.7.7" evidence="15"/>
<dbReference type="GO" id="GO:0006281">
    <property type="term" value="P:DNA repair"/>
    <property type="evidence" value="ECO:0007669"/>
    <property type="project" value="UniProtKB-UniRule"/>
</dbReference>
<keyword evidence="9 15" id="KW-0227">DNA damage</keyword>
<evidence type="ECO:0000256" key="10">
    <source>
        <dbReference type="ARBA" id="ARBA00022842"/>
    </source>
</evidence>
<evidence type="ECO:0000256" key="8">
    <source>
        <dbReference type="ARBA" id="ARBA00022723"/>
    </source>
</evidence>
<gene>
    <name evidence="15 17" type="primary">dinB</name>
    <name evidence="17" type="ORF">GCM10009007_06010</name>
</gene>
<dbReference type="Pfam" id="PF00817">
    <property type="entry name" value="IMS"/>
    <property type="match status" value="1"/>
</dbReference>
<dbReference type="InterPro" id="IPR043502">
    <property type="entry name" value="DNA/RNA_pol_sf"/>
</dbReference>
<keyword evidence="18" id="KW-1185">Reference proteome</keyword>
<dbReference type="Gene3D" id="3.40.1170.60">
    <property type="match status" value="1"/>
</dbReference>
<dbReference type="GO" id="GO:0006261">
    <property type="term" value="P:DNA-templated DNA replication"/>
    <property type="evidence" value="ECO:0007669"/>
    <property type="project" value="UniProtKB-UniRule"/>
</dbReference>
<comment type="subcellular location">
    <subcellularLocation>
        <location evidence="1 15">Cytoplasm</location>
    </subcellularLocation>
</comment>
<protein>
    <recommendedName>
        <fullName evidence="15">DNA polymerase IV</fullName>
        <shortName evidence="15">Pol IV</shortName>
        <ecNumber evidence="15">2.7.7.7</ecNumber>
    </recommendedName>
</protein>
<keyword evidence="4 15" id="KW-0963">Cytoplasm</keyword>